<dbReference type="OrthoDB" id="411251at2759"/>
<keyword evidence="9" id="KW-0472">Membrane</keyword>
<evidence type="ECO:0000256" key="7">
    <source>
        <dbReference type="ARBA" id="ARBA00022989"/>
    </source>
</evidence>
<sequence length="395" mass="45754">MPSFFSRRKPIFITIVVILFLLVVTKLSTSKESAAKNLQDALSIPNDNNLLSSIALLSSQHKEDEFLQKLEKIHKKLLDKQEQRLVLLEEQNIMLVKELNSLKKPPHDASLRDKLVHLYPYDRSVKFPAYIWQSWKHGLNDERFDEKFRQGETEWAWKNPGFVHELFNDDTANAMIHHLYVSIPEIVRAYDMLPEVILKMDFFRYLILFARGGAYADIDTVPLQPIPNWIPENVSPNELGMIIAVDIDSSASNWREIYWRRLQFGQFILQAKPGHPILREIIAQITELTLERSNNDELNLGDSVAAKGLELQKWTGCGRWTDVVMTYFNDYMQSSIYSKITWKEFHKLKVPKLVSDVLVLPISSFASELEIPKDGKIEDPLAFAKHYAGKIWKTT</sequence>
<reference evidence="11" key="1">
    <citation type="submission" date="2022-03" db="EMBL/GenBank/DDBJ databases">
        <authorList>
            <person name="Legras J.-L."/>
            <person name="Devillers H."/>
            <person name="Grondin C."/>
        </authorList>
    </citation>
    <scope>NUCLEOTIDE SEQUENCE</scope>
    <source>
        <strain evidence="11">CLIB 1423</strain>
    </source>
</reference>
<dbReference type="InterPro" id="IPR039367">
    <property type="entry name" value="Och1-like"/>
</dbReference>
<keyword evidence="6" id="KW-0735">Signal-anchor</keyword>
<comment type="similarity">
    <text evidence="2">Belongs to the glycosyltransferase 32 family.</text>
</comment>
<evidence type="ECO:0000256" key="1">
    <source>
        <dbReference type="ARBA" id="ARBA00004323"/>
    </source>
</evidence>
<keyword evidence="10" id="KW-0175">Coiled coil</keyword>
<comment type="subcellular location">
    <subcellularLocation>
        <location evidence="1">Golgi apparatus membrane</location>
        <topology evidence="1">Single-pass type II membrane protein</topology>
    </subcellularLocation>
</comment>
<keyword evidence="5" id="KW-0812">Transmembrane</keyword>
<dbReference type="GO" id="GO:0006487">
    <property type="term" value="P:protein N-linked glycosylation"/>
    <property type="evidence" value="ECO:0007669"/>
    <property type="project" value="TreeGrafter"/>
</dbReference>
<keyword evidence="12" id="KW-1185">Reference proteome</keyword>
<feature type="coiled-coil region" evidence="10">
    <location>
        <begin position="71"/>
        <end position="98"/>
    </location>
</feature>
<dbReference type="InterPro" id="IPR029044">
    <property type="entry name" value="Nucleotide-diphossugar_trans"/>
</dbReference>
<dbReference type="Proteomes" id="UP000837801">
    <property type="component" value="Unassembled WGS sequence"/>
</dbReference>
<proteinExistence type="inferred from homology"/>
<evidence type="ECO:0000256" key="10">
    <source>
        <dbReference type="SAM" id="Coils"/>
    </source>
</evidence>
<accession>A0A9P0QP46</accession>
<comment type="caution">
    <text evidence="11">The sequence shown here is derived from an EMBL/GenBank/DDBJ whole genome shotgun (WGS) entry which is preliminary data.</text>
</comment>
<dbReference type="Gene3D" id="3.90.550.20">
    <property type="match status" value="1"/>
</dbReference>
<keyword evidence="8" id="KW-0333">Golgi apparatus</keyword>
<evidence type="ECO:0000256" key="3">
    <source>
        <dbReference type="ARBA" id="ARBA00022676"/>
    </source>
</evidence>
<dbReference type="GO" id="GO:0000136">
    <property type="term" value="C:mannan polymerase complex"/>
    <property type="evidence" value="ECO:0007669"/>
    <property type="project" value="TreeGrafter"/>
</dbReference>
<evidence type="ECO:0000256" key="8">
    <source>
        <dbReference type="ARBA" id="ARBA00023034"/>
    </source>
</evidence>
<dbReference type="AlphaFoldDB" id="A0A9P0QP46"/>
<gene>
    <name evidence="11" type="ORF">CLIB1423_06S03840</name>
</gene>
<keyword evidence="4" id="KW-0808">Transferase</keyword>
<evidence type="ECO:0000256" key="6">
    <source>
        <dbReference type="ARBA" id="ARBA00022968"/>
    </source>
</evidence>
<name>A0A9P0QP46_9ASCO</name>
<evidence type="ECO:0000256" key="9">
    <source>
        <dbReference type="ARBA" id="ARBA00023136"/>
    </source>
</evidence>
<keyword evidence="3" id="KW-0328">Glycosyltransferase</keyword>
<dbReference type="PANTHER" id="PTHR31834">
    <property type="entry name" value="INITIATION-SPECIFIC ALPHA-1,6-MANNOSYLTRANSFERASE"/>
    <property type="match status" value="1"/>
</dbReference>
<evidence type="ECO:0000256" key="5">
    <source>
        <dbReference type="ARBA" id="ARBA00022692"/>
    </source>
</evidence>
<keyword evidence="7" id="KW-1133">Transmembrane helix</keyword>
<evidence type="ECO:0000256" key="2">
    <source>
        <dbReference type="ARBA" id="ARBA00009003"/>
    </source>
</evidence>
<protein>
    <submittedName>
        <fullName evidence="11">Glycosyltransferase Hoc1p</fullName>
    </submittedName>
</protein>
<dbReference type="FunFam" id="3.90.550.20:FF:000002">
    <property type="entry name" value="Initiation-specific alpha-1,6-mannosyltransferase"/>
    <property type="match status" value="1"/>
</dbReference>
<dbReference type="SUPFAM" id="SSF53448">
    <property type="entry name" value="Nucleotide-diphospho-sugar transferases"/>
    <property type="match status" value="1"/>
</dbReference>
<dbReference type="InterPro" id="IPR007577">
    <property type="entry name" value="GlycoTrfase_DXD_sugar-bd_CS"/>
</dbReference>
<evidence type="ECO:0000313" key="11">
    <source>
        <dbReference type="EMBL" id="CAH2352325.1"/>
    </source>
</evidence>
<evidence type="ECO:0000256" key="4">
    <source>
        <dbReference type="ARBA" id="ARBA00022679"/>
    </source>
</evidence>
<organism evidence="11 12">
    <name type="scientific">[Candida] railenensis</name>
    <dbReference type="NCBI Taxonomy" id="45579"/>
    <lineage>
        <taxon>Eukaryota</taxon>
        <taxon>Fungi</taxon>
        <taxon>Dikarya</taxon>
        <taxon>Ascomycota</taxon>
        <taxon>Saccharomycotina</taxon>
        <taxon>Pichiomycetes</taxon>
        <taxon>Debaryomycetaceae</taxon>
        <taxon>Kurtzmaniella</taxon>
    </lineage>
</organism>
<dbReference type="GO" id="GO:0000009">
    <property type="term" value="F:alpha-1,6-mannosyltransferase activity"/>
    <property type="evidence" value="ECO:0007669"/>
    <property type="project" value="InterPro"/>
</dbReference>
<dbReference type="Pfam" id="PF04488">
    <property type="entry name" value="Gly_transf_sug"/>
    <property type="match status" value="1"/>
</dbReference>
<dbReference type="PANTHER" id="PTHR31834:SF11">
    <property type="entry name" value="GLYCOSYLTRANSFERASE HOC1-RELATED"/>
    <property type="match status" value="1"/>
</dbReference>
<dbReference type="EMBL" id="CAKXYY010000006">
    <property type="protein sequence ID" value="CAH2352325.1"/>
    <property type="molecule type" value="Genomic_DNA"/>
</dbReference>
<evidence type="ECO:0000313" key="12">
    <source>
        <dbReference type="Proteomes" id="UP000837801"/>
    </source>
</evidence>